<dbReference type="EMBL" id="VLKT01000035">
    <property type="protein sequence ID" value="TWI29606.1"/>
    <property type="molecule type" value="Genomic_DNA"/>
</dbReference>
<organism evidence="1 2">
    <name type="scientific">Mesorhizobium tianshanense</name>
    <dbReference type="NCBI Taxonomy" id="39844"/>
    <lineage>
        <taxon>Bacteria</taxon>
        <taxon>Pseudomonadati</taxon>
        <taxon>Pseudomonadota</taxon>
        <taxon>Alphaproteobacteria</taxon>
        <taxon>Hyphomicrobiales</taxon>
        <taxon>Phyllobacteriaceae</taxon>
        <taxon>Mesorhizobium</taxon>
    </lineage>
</organism>
<dbReference type="Proteomes" id="UP000317122">
    <property type="component" value="Unassembled WGS sequence"/>
</dbReference>
<comment type="caution">
    <text evidence="1">The sequence shown here is derived from an EMBL/GenBank/DDBJ whole genome shotgun (WGS) entry which is preliminary data.</text>
</comment>
<name>A0A562NBR9_9HYPH</name>
<protein>
    <submittedName>
        <fullName evidence="1">Uncharacterized protein</fullName>
    </submittedName>
</protein>
<dbReference type="AlphaFoldDB" id="A0A562NBR9"/>
<reference evidence="1 2" key="1">
    <citation type="journal article" date="2015" name="Stand. Genomic Sci.">
        <title>Genomic Encyclopedia of Bacterial and Archaeal Type Strains, Phase III: the genomes of soil and plant-associated and newly described type strains.</title>
        <authorList>
            <person name="Whitman W.B."/>
            <person name="Woyke T."/>
            <person name="Klenk H.P."/>
            <person name="Zhou Y."/>
            <person name="Lilburn T.G."/>
            <person name="Beck B.J."/>
            <person name="De Vos P."/>
            <person name="Vandamme P."/>
            <person name="Eisen J.A."/>
            <person name="Garrity G."/>
            <person name="Hugenholtz P."/>
            <person name="Kyrpides N.C."/>
        </authorList>
    </citation>
    <scope>NUCLEOTIDE SEQUENCE [LARGE SCALE GENOMIC DNA]</scope>
    <source>
        <strain evidence="1 2">CGMCC 1.2546</strain>
    </source>
</reference>
<keyword evidence="2" id="KW-1185">Reference proteome</keyword>
<gene>
    <name evidence="1" type="ORF">IQ26_05026</name>
</gene>
<evidence type="ECO:0000313" key="2">
    <source>
        <dbReference type="Proteomes" id="UP000317122"/>
    </source>
</evidence>
<proteinExistence type="predicted"/>
<evidence type="ECO:0000313" key="1">
    <source>
        <dbReference type="EMBL" id="TWI29606.1"/>
    </source>
</evidence>
<accession>A0A562NBR9</accession>
<sequence length="77" mass="8513">MMAANVLPLMMLGAPNRHAVYRFQTGPNGLHYFISSLFRPMYRGPVRSSRGVLGAPNELLFPLGKRCLGNNLKAPMP</sequence>